<dbReference type="Proteomes" id="UP000559010">
    <property type="component" value="Unassembled WGS sequence"/>
</dbReference>
<name>A0A848IXI3_9BACT</name>
<feature type="domain" description="DUF218" evidence="2">
    <location>
        <begin position="55"/>
        <end position="179"/>
    </location>
</feature>
<keyword evidence="4" id="KW-1185">Reference proteome</keyword>
<accession>A0A848IXI3</accession>
<gene>
    <name evidence="3" type="ORF">HH304_05660</name>
</gene>
<dbReference type="InterPro" id="IPR051599">
    <property type="entry name" value="Cell_Envelope_Assoc"/>
</dbReference>
<keyword evidence="1" id="KW-0812">Transmembrane</keyword>
<dbReference type="EMBL" id="JABBNU010000003">
    <property type="protein sequence ID" value="NMM47878.1"/>
    <property type="molecule type" value="Genomic_DNA"/>
</dbReference>
<dbReference type="PANTHER" id="PTHR30336">
    <property type="entry name" value="INNER MEMBRANE PROTEIN, PROBABLE PERMEASE"/>
    <property type="match status" value="1"/>
</dbReference>
<evidence type="ECO:0000313" key="3">
    <source>
        <dbReference type="EMBL" id="NMM47878.1"/>
    </source>
</evidence>
<protein>
    <submittedName>
        <fullName evidence="3">YdcF family protein</fullName>
    </submittedName>
</protein>
<dbReference type="Gene3D" id="3.40.50.620">
    <property type="entry name" value="HUPs"/>
    <property type="match status" value="1"/>
</dbReference>
<organism evidence="3 4">
    <name type="scientific">Marinigracilibium pacificum</name>
    <dbReference type="NCBI Taxonomy" id="2729599"/>
    <lineage>
        <taxon>Bacteria</taxon>
        <taxon>Pseudomonadati</taxon>
        <taxon>Bacteroidota</taxon>
        <taxon>Cytophagia</taxon>
        <taxon>Cytophagales</taxon>
        <taxon>Flammeovirgaceae</taxon>
        <taxon>Marinigracilibium</taxon>
    </lineage>
</organism>
<dbReference type="InterPro" id="IPR014729">
    <property type="entry name" value="Rossmann-like_a/b/a_fold"/>
</dbReference>
<proteinExistence type="predicted"/>
<keyword evidence="1" id="KW-0472">Membrane</keyword>
<evidence type="ECO:0000256" key="1">
    <source>
        <dbReference type="SAM" id="Phobius"/>
    </source>
</evidence>
<evidence type="ECO:0000313" key="4">
    <source>
        <dbReference type="Proteomes" id="UP000559010"/>
    </source>
</evidence>
<keyword evidence="1" id="KW-1133">Transmembrane helix</keyword>
<sequence>MIPLNSGENNVFKRVLKYVISLGLVLLVVSFGLFSCAMKKASKSYASGIKNVPYDVIIVPGYPFDGEKWHDVMRMRVHWSKFLYTSGYTKNVIYSGSAVYTPYVEAEIMRLYALELGIPEDVIFAETNAEHSSENVYYSLQKADSLGFKKVALATDPYQTALLKYFINKHDLNINYLPVVIDTLKTLDRYTPIIDPSTAKIENFESIKDREGLWRRLRGTLGYNIKELK</sequence>
<dbReference type="PANTHER" id="PTHR30336:SF20">
    <property type="entry name" value="DUF218 DOMAIN-CONTAINING PROTEIN"/>
    <property type="match status" value="1"/>
</dbReference>
<feature type="transmembrane region" description="Helical" evidence="1">
    <location>
        <begin position="15"/>
        <end position="34"/>
    </location>
</feature>
<evidence type="ECO:0000259" key="2">
    <source>
        <dbReference type="Pfam" id="PF02698"/>
    </source>
</evidence>
<dbReference type="InterPro" id="IPR003848">
    <property type="entry name" value="DUF218"/>
</dbReference>
<comment type="caution">
    <text evidence="3">The sequence shown here is derived from an EMBL/GenBank/DDBJ whole genome shotgun (WGS) entry which is preliminary data.</text>
</comment>
<dbReference type="GO" id="GO:0005886">
    <property type="term" value="C:plasma membrane"/>
    <property type="evidence" value="ECO:0007669"/>
    <property type="project" value="TreeGrafter"/>
</dbReference>
<dbReference type="CDD" id="cd06259">
    <property type="entry name" value="YdcF-like"/>
    <property type="match status" value="1"/>
</dbReference>
<dbReference type="RefSeq" id="WP_169678841.1">
    <property type="nucleotide sequence ID" value="NZ_JABBNU010000003.1"/>
</dbReference>
<dbReference type="Pfam" id="PF02698">
    <property type="entry name" value="DUF218"/>
    <property type="match status" value="1"/>
</dbReference>
<reference evidence="3 4" key="1">
    <citation type="submission" date="2020-04" db="EMBL/GenBank/DDBJ databases">
        <title>Flammeovirgaceae bacterium KN852 isolated from deep sea.</title>
        <authorList>
            <person name="Zhang D.-C."/>
        </authorList>
    </citation>
    <scope>NUCLEOTIDE SEQUENCE [LARGE SCALE GENOMIC DNA]</scope>
    <source>
        <strain evidence="3 4">KN852</strain>
    </source>
</reference>
<dbReference type="AlphaFoldDB" id="A0A848IXI3"/>